<organism evidence="2">
    <name type="scientific">mine drainage metagenome</name>
    <dbReference type="NCBI Taxonomy" id="410659"/>
    <lineage>
        <taxon>unclassified sequences</taxon>
        <taxon>metagenomes</taxon>
        <taxon>ecological metagenomes</taxon>
    </lineage>
</organism>
<protein>
    <submittedName>
        <fullName evidence="2">Uncharacterized protein</fullName>
    </submittedName>
</protein>
<feature type="region of interest" description="Disordered" evidence="1">
    <location>
        <begin position="1"/>
        <end position="35"/>
    </location>
</feature>
<proteinExistence type="predicted"/>
<accession>T0ZRB5</accession>
<comment type="caution">
    <text evidence="2">The sequence shown here is derived from an EMBL/GenBank/DDBJ whole genome shotgun (WGS) entry which is preliminary data.</text>
</comment>
<feature type="non-terminal residue" evidence="2">
    <location>
        <position position="1"/>
    </location>
</feature>
<dbReference type="AlphaFoldDB" id="T0ZRB5"/>
<reference evidence="2" key="2">
    <citation type="journal article" date="2014" name="ISME J.">
        <title>Microbial stratification in low pH oxic and suboxic macroscopic growths along an acid mine drainage.</title>
        <authorList>
            <person name="Mendez-Garcia C."/>
            <person name="Mesa V."/>
            <person name="Sprenger R.R."/>
            <person name="Richter M."/>
            <person name="Diez M.S."/>
            <person name="Solano J."/>
            <person name="Bargiela R."/>
            <person name="Golyshina O.V."/>
            <person name="Manteca A."/>
            <person name="Ramos J.L."/>
            <person name="Gallego J.R."/>
            <person name="Llorente I."/>
            <person name="Martins Dos Santos V.A."/>
            <person name="Jensen O.N."/>
            <person name="Pelaez A.I."/>
            <person name="Sanchez J."/>
            <person name="Ferrer M."/>
        </authorList>
    </citation>
    <scope>NUCLEOTIDE SEQUENCE</scope>
</reference>
<sequence>SGLSSPVVFNSTTPNFSVSNTSPIAGTTYDGSVNGTETNTTVSISSISANWTGFSDTCSGLAATPYTVAVG</sequence>
<reference evidence="2" key="1">
    <citation type="submission" date="2013-08" db="EMBL/GenBank/DDBJ databases">
        <authorList>
            <person name="Mendez C."/>
            <person name="Richter M."/>
            <person name="Ferrer M."/>
            <person name="Sanchez J."/>
        </authorList>
    </citation>
    <scope>NUCLEOTIDE SEQUENCE</scope>
</reference>
<dbReference type="EMBL" id="AUZZ01006151">
    <property type="protein sequence ID" value="EQD47183.1"/>
    <property type="molecule type" value="Genomic_DNA"/>
</dbReference>
<name>T0ZRB5_9ZZZZ</name>
<feature type="non-terminal residue" evidence="2">
    <location>
        <position position="71"/>
    </location>
</feature>
<evidence type="ECO:0000256" key="1">
    <source>
        <dbReference type="SAM" id="MobiDB-lite"/>
    </source>
</evidence>
<evidence type="ECO:0000313" key="2">
    <source>
        <dbReference type="EMBL" id="EQD47183.1"/>
    </source>
</evidence>
<gene>
    <name evidence="2" type="ORF">B2A_08540</name>
</gene>